<evidence type="ECO:0000256" key="11">
    <source>
        <dbReference type="SAM" id="MobiDB-lite"/>
    </source>
</evidence>
<evidence type="ECO:0000256" key="6">
    <source>
        <dbReference type="ARBA" id="ARBA00022679"/>
    </source>
</evidence>
<accession>A0ABY5SK95</accession>
<keyword evidence="6 12" id="KW-0808">Transferase</keyword>
<dbReference type="CDD" id="cd03354">
    <property type="entry name" value="LbH_SAT"/>
    <property type="match status" value="1"/>
</dbReference>
<dbReference type="RefSeq" id="WP_265417630.1">
    <property type="nucleotide sequence ID" value="NZ_CP093443.1"/>
</dbReference>
<dbReference type="InterPro" id="IPR042122">
    <property type="entry name" value="Ser_AcTrfase_N_sf"/>
</dbReference>
<dbReference type="InterPro" id="IPR018357">
    <property type="entry name" value="Hexapep_transf_CS"/>
</dbReference>
<dbReference type="InterPro" id="IPR005881">
    <property type="entry name" value="Ser_O-AcTrfase"/>
</dbReference>
<dbReference type="InterPro" id="IPR053376">
    <property type="entry name" value="Serine_acetyltransferase"/>
</dbReference>
<keyword evidence="5" id="KW-0028">Amino-acid biosynthesis</keyword>
<evidence type="ECO:0000256" key="1">
    <source>
        <dbReference type="ARBA" id="ARBA00004876"/>
    </source>
</evidence>
<evidence type="ECO:0000256" key="9">
    <source>
        <dbReference type="ARBA" id="ARBA00023315"/>
    </source>
</evidence>
<dbReference type="InterPro" id="IPR001451">
    <property type="entry name" value="Hexapep"/>
</dbReference>
<feature type="region of interest" description="Disordered" evidence="11">
    <location>
        <begin position="191"/>
        <end position="248"/>
    </location>
</feature>
<dbReference type="Gene3D" id="1.10.3130.10">
    <property type="entry name" value="serine acetyltransferase, domain 1"/>
    <property type="match status" value="1"/>
</dbReference>
<proteinExistence type="inferred from homology"/>
<dbReference type="PANTHER" id="PTHR42811">
    <property type="entry name" value="SERINE ACETYLTRANSFERASE"/>
    <property type="match status" value="1"/>
</dbReference>
<keyword evidence="9 12" id="KW-0012">Acyltransferase</keyword>
<reference evidence="12" key="1">
    <citation type="submission" date="2022-03" db="EMBL/GenBank/DDBJ databases">
        <title>Brevibacterium spongiae sp. nov., isolated from marine sponge.</title>
        <authorList>
            <person name="Li Z."/>
            <person name="Zhang M."/>
        </authorList>
    </citation>
    <scope>NUCLEOTIDE SEQUENCE</scope>
    <source>
        <strain evidence="12">WHS-Z9</strain>
    </source>
</reference>
<dbReference type="Gene3D" id="2.160.10.10">
    <property type="entry name" value="Hexapeptide repeat proteins"/>
    <property type="match status" value="1"/>
</dbReference>
<keyword evidence="13" id="KW-1185">Reference proteome</keyword>
<comment type="catalytic activity">
    <reaction evidence="10">
        <text>L-serine + acetyl-CoA = O-acetyl-L-serine + CoA</text>
        <dbReference type="Rhea" id="RHEA:24560"/>
        <dbReference type="ChEBI" id="CHEBI:33384"/>
        <dbReference type="ChEBI" id="CHEBI:57287"/>
        <dbReference type="ChEBI" id="CHEBI:57288"/>
        <dbReference type="ChEBI" id="CHEBI:58340"/>
        <dbReference type="EC" id="2.3.1.30"/>
    </reaction>
</comment>
<dbReference type="Proteomes" id="UP001064879">
    <property type="component" value="Chromosome"/>
</dbReference>
<evidence type="ECO:0000256" key="8">
    <source>
        <dbReference type="ARBA" id="ARBA00023192"/>
    </source>
</evidence>
<keyword evidence="7" id="KW-0677">Repeat</keyword>
<feature type="compositionally biased region" description="Low complexity" evidence="11">
    <location>
        <begin position="209"/>
        <end position="229"/>
    </location>
</feature>
<evidence type="ECO:0000256" key="10">
    <source>
        <dbReference type="ARBA" id="ARBA00049486"/>
    </source>
</evidence>
<name>A0ABY5SK95_9MICO</name>
<evidence type="ECO:0000313" key="13">
    <source>
        <dbReference type="Proteomes" id="UP001064879"/>
    </source>
</evidence>
<dbReference type="PROSITE" id="PS00101">
    <property type="entry name" value="HEXAPEP_TRANSFERASES"/>
    <property type="match status" value="1"/>
</dbReference>
<dbReference type="InterPro" id="IPR011004">
    <property type="entry name" value="Trimer_LpxA-like_sf"/>
</dbReference>
<protein>
    <recommendedName>
        <fullName evidence="4">Serine acetyltransferase</fullName>
        <ecNumber evidence="3">2.3.1.30</ecNumber>
    </recommendedName>
</protein>
<dbReference type="EC" id="2.3.1.30" evidence="3"/>
<sequence length="248" mass="25866">MKALWTAAAAAAGAAVYGLSRPKVRTTLREDLDTVRRRDPAATSDFVSLVSYPGMHAIWAHRGLHRLWQYEAGRTPARLLSQMVRTLTGVEIHPGAKIGRRFFIDHANGVVIGETSEIGDDVMLYHQVTLGGTSMEQKKRHPTIGNHVLVGAGAKILGPVVVGDNSAVGANAVVVKDVAADSSAVGIPATVRPKKSAATGKADRGEAGGSSPAGSSSAGSRSAASSTVSGDEEANRPDFVLEDPALWI</sequence>
<evidence type="ECO:0000313" key="12">
    <source>
        <dbReference type="EMBL" id="UVI34958.1"/>
    </source>
</evidence>
<evidence type="ECO:0000256" key="5">
    <source>
        <dbReference type="ARBA" id="ARBA00022605"/>
    </source>
</evidence>
<dbReference type="EMBL" id="CP093443">
    <property type="protein sequence ID" value="UVI34958.1"/>
    <property type="molecule type" value="Genomic_DNA"/>
</dbReference>
<evidence type="ECO:0000256" key="2">
    <source>
        <dbReference type="ARBA" id="ARBA00007274"/>
    </source>
</evidence>
<dbReference type="Pfam" id="PF00132">
    <property type="entry name" value="Hexapep"/>
    <property type="match status" value="1"/>
</dbReference>
<dbReference type="GO" id="GO:0009001">
    <property type="term" value="F:serine O-acetyltransferase activity"/>
    <property type="evidence" value="ECO:0007669"/>
    <property type="project" value="UniProtKB-EC"/>
</dbReference>
<keyword evidence="8" id="KW-0198">Cysteine biosynthesis</keyword>
<gene>
    <name evidence="12" type="primary">cysE</name>
    <name evidence="12" type="ORF">L1F31_12600</name>
</gene>
<dbReference type="NCBIfam" id="NF041874">
    <property type="entry name" value="EPS_EpsC"/>
    <property type="match status" value="1"/>
</dbReference>
<evidence type="ECO:0000256" key="3">
    <source>
        <dbReference type="ARBA" id="ARBA00013266"/>
    </source>
</evidence>
<dbReference type="InterPro" id="IPR045304">
    <property type="entry name" value="LbH_SAT"/>
</dbReference>
<dbReference type="NCBIfam" id="TIGR01172">
    <property type="entry name" value="cysE"/>
    <property type="match status" value="1"/>
</dbReference>
<comment type="pathway">
    <text evidence="1">Amino-acid biosynthesis; L-cysteine biosynthesis; L-cysteine from L-serine: step 1/2.</text>
</comment>
<evidence type="ECO:0000256" key="4">
    <source>
        <dbReference type="ARBA" id="ARBA00018522"/>
    </source>
</evidence>
<organism evidence="12 13">
    <name type="scientific">Brevibacterium spongiae</name>
    <dbReference type="NCBI Taxonomy" id="2909672"/>
    <lineage>
        <taxon>Bacteria</taxon>
        <taxon>Bacillati</taxon>
        <taxon>Actinomycetota</taxon>
        <taxon>Actinomycetes</taxon>
        <taxon>Micrococcales</taxon>
        <taxon>Brevibacteriaceae</taxon>
        <taxon>Brevibacterium</taxon>
    </lineage>
</organism>
<comment type="similarity">
    <text evidence="2">Belongs to the transferase hexapeptide repeat family.</text>
</comment>
<dbReference type="SUPFAM" id="SSF51161">
    <property type="entry name" value="Trimeric LpxA-like enzymes"/>
    <property type="match status" value="1"/>
</dbReference>
<evidence type="ECO:0000256" key="7">
    <source>
        <dbReference type="ARBA" id="ARBA00022737"/>
    </source>
</evidence>